<gene>
    <name evidence="11" type="primary">LOC110798506</name>
</gene>
<protein>
    <recommendedName>
        <fullName evidence="12">DDE Tnp4 domain-containing protein</fullName>
    </recommendedName>
</protein>
<comment type="cofactor">
    <cofactor evidence="1">
        <name>a divalent metal cation</name>
        <dbReference type="ChEBI" id="CHEBI:60240"/>
    </cofactor>
</comment>
<dbReference type="Pfam" id="PF13359">
    <property type="entry name" value="DDE_Tnp_4"/>
    <property type="match status" value="1"/>
</dbReference>
<sequence>MDIDDNSQRKVLIPIAYTMSLISGEMWVKEMLTGHPIRCVNAFRMEPPLFLRLCKDLSSKAIHEVLRLISSRKVKGLAHDIIRPYDPDFTGIPAKISTDTRYMPFFKDCVGCIDGTHIAACIPEPLQMPYRGRKGLPTFNVLAACDFDMCFTFVSAGWEGSAHDTRVFLHAIGSPEFKFPKPPEGKYYLADKGYPDRRGYLVPYPKIRSCIERSFGVLKQRWKILTKMPQFSIEMQIQIMVATFALHNYIRINSPDDPLFRVLEDYPNFIPSFELPDVHAVSNSENGVVICTEMKVIRDRIADDLWKARRNI</sequence>
<feature type="domain" description="DDE Tnp4" evidence="8">
    <location>
        <begin position="113"/>
        <end position="248"/>
    </location>
</feature>
<dbReference type="Proteomes" id="UP000813463">
    <property type="component" value="Chromosome 2"/>
</dbReference>
<evidence type="ECO:0008006" key="12">
    <source>
        <dbReference type="Google" id="ProtNLM"/>
    </source>
</evidence>
<dbReference type="PANTHER" id="PTHR22930">
    <property type="match status" value="1"/>
</dbReference>
<evidence type="ECO:0000256" key="7">
    <source>
        <dbReference type="ARBA" id="ARBA00023242"/>
    </source>
</evidence>
<evidence type="ECO:0000256" key="6">
    <source>
        <dbReference type="ARBA" id="ARBA00022801"/>
    </source>
</evidence>
<dbReference type="PANTHER" id="PTHR22930:SF228">
    <property type="entry name" value="PROTEIN ALP1-LIKE"/>
    <property type="match status" value="1"/>
</dbReference>
<evidence type="ECO:0000259" key="9">
    <source>
        <dbReference type="Pfam" id="PF26138"/>
    </source>
</evidence>
<accession>A0ABM3R7P3</accession>
<keyword evidence="7" id="KW-0539">Nucleus</keyword>
<comment type="similarity">
    <text evidence="3">Belongs to the HARBI1 family.</text>
</comment>
<organism evidence="10 11">
    <name type="scientific">Spinacia oleracea</name>
    <name type="common">Spinach</name>
    <dbReference type="NCBI Taxonomy" id="3562"/>
    <lineage>
        <taxon>Eukaryota</taxon>
        <taxon>Viridiplantae</taxon>
        <taxon>Streptophyta</taxon>
        <taxon>Embryophyta</taxon>
        <taxon>Tracheophyta</taxon>
        <taxon>Spermatophyta</taxon>
        <taxon>Magnoliopsida</taxon>
        <taxon>eudicotyledons</taxon>
        <taxon>Gunneridae</taxon>
        <taxon>Pentapetalae</taxon>
        <taxon>Caryophyllales</taxon>
        <taxon>Chenopodiaceae</taxon>
        <taxon>Chenopodioideae</taxon>
        <taxon>Anserineae</taxon>
        <taxon>Spinacia</taxon>
    </lineage>
</organism>
<dbReference type="RefSeq" id="XP_056691633.1">
    <property type="nucleotide sequence ID" value="XM_056835655.1"/>
</dbReference>
<evidence type="ECO:0000259" key="8">
    <source>
        <dbReference type="Pfam" id="PF13359"/>
    </source>
</evidence>
<feature type="domain" description="DUF8040" evidence="9">
    <location>
        <begin position="20"/>
        <end position="65"/>
    </location>
</feature>
<evidence type="ECO:0000256" key="2">
    <source>
        <dbReference type="ARBA" id="ARBA00004123"/>
    </source>
</evidence>
<keyword evidence="4" id="KW-0540">Nuclease</keyword>
<evidence type="ECO:0000256" key="1">
    <source>
        <dbReference type="ARBA" id="ARBA00001968"/>
    </source>
</evidence>
<evidence type="ECO:0000256" key="5">
    <source>
        <dbReference type="ARBA" id="ARBA00022723"/>
    </source>
</evidence>
<keyword evidence="6" id="KW-0378">Hydrolase</keyword>
<keyword evidence="5" id="KW-0479">Metal-binding</keyword>
<dbReference type="InterPro" id="IPR058353">
    <property type="entry name" value="DUF8040"/>
</dbReference>
<dbReference type="Pfam" id="PF26138">
    <property type="entry name" value="DUF8040"/>
    <property type="match status" value="1"/>
</dbReference>
<evidence type="ECO:0000256" key="3">
    <source>
        <dbReference type="ARBA" id="ARBA00006958"/>
    </source>
</evidence>
<dbReference type="GeneID" id="110798506"/>
<comment type="subcellular location">
    <subcellularLocation>
        <location evidence="2">Nucleus</location>
    </subcellularLocation>
</comment>
<evidence type="ECO:0000256" key="4">
    <source>
        <dbReference type="ARBA" id="ARBA00022722"/>
    </source>
</evidence>
<reference evidence="11" key="2">
    <citation type="submission" date="2025-08" db="UniProtKB">
        <authorList>
            <consortium name="RefSeq"/>
        </authorList>
    </citation>
    <scope>IDENTIFICATION</scope>
    <source>
        <tissue evidence="11">Leaf</tissue>
    </source>
</reference>
<name>A0ABM3R7P3_SPIOL</name>
<evidence type="ECO:0000313" key="11">
    <source>
        <dbReference type="RefSeq" id="XP_056691633.1"/>
    </source>
</evidence>
<dbReference type="InterPro" id="IPR045249">
    <property type="entry name" value="HARBI1-like"/>
</dbReference>
<evidence type="ECO:0000313" key="10">
    <source>
        <dbReference type="Proteomes" id="UP000813463"/>
    </source>
</evidence>
<proteinExistence type="inferred from homology"/>
<reference evidence="10" key="1">
    <citation type="journal article" date="2021" name="Nat. Commun.">
        <title>Genomic analyses provide insights into spinach domestication and the genetic basis of agronomic traits.</title>
        <authorList>
            <person name="Cai X."/>
            <person name="Sun X."/>
            <person name="Xu C."/>
            <person name="Sun H."/>
            <person name="Wang X."/>
            <person name="Ge C."/>
            <person name="Zhang Z."/>
            <person name="Wang Q."/>
            <person name="Fei Z."/>
            <person name="Jiao C."/>
            <person name="Wang Q."/>
        </authorList>
    </citation>
    <scope>NUCLEOTIDE SEQUENCE [LARGE SCALE GENOMIC DNA]</scope>
    <source>
        <strain evidence="10">cv. Varoflay</strain>
    </source>
</reference>
<keyword evidence="10" id="KW-1185">Reference proteome</keyword>
<dbReference type="InterPro" id="IPR027806">
    <property type="entry name" value="HARBI1_dom"/>
</dbReference>